<dbReference type="CDD" id="cd04301">
    <property type="entry name" value="NAT_SF"/>
    <property type="match status" value="1"/>
</dbReference>
<dbReference type="Pfam" id="PF13508">
    <property type="entry name" value="Acetyltransf_7"/>
    <property type="match status" value="1"/>
</dbReference>
<name>Q5AQD7_EMENI</name>
<dbReference type="OMA" id="WRYVKPK"/>
<evidence type="ECO:0000313" key="3">
    <source>
        <dbReference type="Proteomes" id="UP000000560"/>
    </source>
</evidence>
<dbReference type="InterPro" id="IPR016181">
    <property type="entry name" value="Acyl_CoA_acyltransferase"/>
</dbReference>
<accession>C8VK23</accession>
<dbReference type="AlphaFoldDB" id="Q5AQD7"/>
<feature type="domain" description="N-acetyltransferase" evidence="1">
    <location>
        <begin position="84"/>
        <end position="218"/>
    </location>
</feature>
<reference evidence="3" key="1">
    <citation type="journal article" date="2005" name="Nature">
        <title>Sequencing of Aspergillus nidulans and comparative analysis with A. fumigatus and A. oryzae.</title>
        <authorList>
            <person name="Galagan J.E."/>
            <person name="Calvo S.E."/>
            <person name="Cuomo C."/>
            <person name="Ma L.J."/>
            <person name="Wortman J.R."/>
            <person name="Batzoglou S."/>
            <person name="Lee S.I."/>
            <person name="Basturkmen M."/>
            <person name="Spevak C.C."/>
            <person name="Clutterbuck J."/>
            <person name="Kapitonov V."/>
            <person name="Jurka J."/>
            <person name="Scazzocchio C."/>
            <person name="Farman M."/>
            <person name="Butler J."/>
            <person name="Purcell S."/>
            <person name="Harris S."/>
            <person name="Braus G.H."/>
            <person name="Draht O."/>
            <person name="Busch S."/>
            <person name="D'Enfert C."/>
            <person name="Bouchier C."/>
            <person name="Goldman G.H."/>
            <person name="Bell-Pedersen D."/>
            <person name="Griffiths-Jones S."/>
            <person name="Doonan J.H."/>
            <person name="Yu J."/>
            <person name="Vienken K."/>
            <person name="Pain A."/>
            <person name="Freitag M."/>
            <person name="Selker E.U."/>
            <person name="Archer D.B."/>
            <person name="Penalva M.A."/>
            <person name="Oakley B.R."/>
            <person name="Momany M."/>
            <person name="Tanaka T."/>
            <person name="Kumagai T."/>
            <person name="Asai K."/>
            <person name="Machida M."/>
            <person name="Nierman W.C."/>
            <person name="Denning D.W."/>
            <person name="Caddick M."/>
            <person name="Hynes M."/>
            <person name="Paoletti M."/>
            <person name="Fischer R."/>
            <person name="Miller B."/>
            <person name="Dyer P."/>
            <person name="Sachs M.S."/>
            <person name="Osmani S.A."/>
            <person name="Birren B.W."/>
        </authorList>
    </citation>
    <scope>NUCLEOTIDE SEQUENCE [LARGE SCALE GENOMIC DNA]</scope>
    <source>
        <strain evidence="3">FGSC A4 / ATCC 38163 / CBS 112.46 / NRRL 194 / M139</strain>
    </source>
</reference>
<dbReference type="PROSITE" id="PS51186">
    <property type="entry name" value="GNAT"/>
    <property type="match status" value="1"/>
</dbReference>
<dbReference type="PANTHER" id="PTHR42791">
    <property type="entry name" value="GNAT FAMILY ACETYLTRANSFERASE"/>
    <property type="match status" value="1"/>
</dbReference>
<dbReference type="Gene3D" id="3.40.630.30">
    <property type="match status" value="1"/>
</dbReference>
<dbReference type="PANTHER" id="PTHR42791:SF2">
    <property type="entry name" value="N-ACETYLTRANSFERASE DOMAIN-CONTAINING PROTEIN"/>
    <property type="match status" value="1"/>
</dbReference>
<dbReference type="GO" id="GO:0016747">
    <property type="term" value="F:acyltransferase activity, transferring groups other than amino-acyl groups"/>
    <property type="evidence" value="ECO:0007669"/>
    <property type="project" value="InterPro"/>
</dbReference>
<dbReference type="InterPro" id="IPR000182">
    <property type="entry name" value="GNAT_dom"/>
</dbReference>
<protein>
    <recommendedName>
        <fullName evidence="1">N-acetyltransferase domain-containing protein</fullName>
    </recommendedName>
</protein>
<dbReference type="Proteomes" id="UP000000560">
    <property type="component" value="Chromosome VI"/>
</dbReference>
<gene>
    <name evidence="2" type="ORF">ANIA_09493</name>
</gene>
<dbReference type="HOGENOM" id="CLU_060131_6_3_1"/>
<reference evidence="3" key="2">
    <citation type="journal article" date="2009" name="Fungal Genet. Biol.">
        <title>The 2008 update of the Aspergillus nidulans genome annotation: a community effort.</title>
        <authorList>
            <person name="Wortman J.R."/>
            <person name="Gilsenan J.M."/>
            <person name="Joardar V."/>
            <person name="Deegan J."/>
            <person name="Clutterbuck J."/>
            <person name="Andersen M.R."/>
            <person name="Archer D."/>
            <person name="Bencina M."/>
            <person name="Braus G."/>
            <person name="Coutinho P."/>
            <person name="von Dohren H."/>
            <person name="Doonan J."/>
            <person name="Driessen A.J."/>
            <person name="Durek P."/>
            <person name="Espeso E."/>
            <person name="Fekete E."/>
            <person name="Flipphi M."/>
            <person name="Estrada C.G."/>
            <person name="Geysens S."/>
            <person name="Goldman G."/>
            <person name="de Groot P.W."/>
            <person name="Hansen K."/>
            <person name="Harris S.D."/>
            <person name="Heinekamp T."/>
            <person name="Helmstaedt K."/>
            <person name="Henrissat B."/>
            <person name="Hofmann G."/>
            <person name="Homan T."/>
            <person name="Horio T."/>
            <person name="Horiuchi H."/>
            <person name="James S."/>
            <person name="Jones M."/>
            <person name="Karaffa L."/>
            <person name="Karanyi Z."/>
            <person name="Kato M."/>
            <person name="Keller N."/>
            <person name="Kelly D.E."/>
            <person name="Kiel J.A."/>
            <person name="Kim J.M."/>
            <person name="van der Klei I.J."/>
            <person name="Klis F.M."/>
            <person name="Kovalchuk A."/>
            <person name="Krasevec N."/>
            <person name="Kubicek C.P."/>
            <person name="Liu B."/>
            <person name="Maccabe A."/>
            <person name="Meyer V."/>
            <person name="Mirabito P."/>
            <person name="Miskei M."/>
            <person name="Mos M."/>
            <person name="Mullins J."/>
            <person name="Nelson D.R."/>
            <person name="Nielsen J."/>
            <person name="Oakley B.R."/>
            <person name="Osmani S.A."/>
            <person name="Pakula T."/>
            <person name="Paszewski A."/>
            <person name="Paulsen I."/>
            <person name="Pilsyk S."/>
            <person name="Pocsi I."/>
            <person name="Punt P.J."/>
            <person name="Ram A.F."/>
            <person name="Ren Q."/>
            <person name="Robellet X."/>
            <person name="Robson G."/>
            <person name="Seiboth B."/>
            <person name="van Solingen P."/>
            <person name="Specht T."/>
            <person name="Sun J."/>
            <person name="Taheri-Talesh N."/>
            <person name="Takeshita N."/>
            <person name="Ussery D."/>
            <person name="vanKuyk P.A."/>
            <person name="Visser H."/>
            <person name="van de Vondervoort P.J."/>
            <person name="de Vries R.P."/>
            <person name="Walton J."/>
            <person name="Xiang X."/>
            <person name="Xiong Y."/>
            <person name="Zeng A.P."/>
            <person name="Brandt B.W."/>
            <person name="Cornell M.J."/>
            <person name="van den Hondel C.A."/>
            <person name="Visser J."/>
            <person name="Oliver S.G."/>
            <person name="Turner G."/>
        </authorList>
    </citation>
    <scope>GENOME REANNOTATION</scope>
    <source>
        <strain evidence="3">FGSC A4 / ATCC 38163 / CBS 112.46 / NRRL 194 / M139</strain>
    </source>
</reference>
<dbReference type="EMBL" id="BN001306">
    <property type="protein sequence ID" value="CBF82401.1"/>
    <property type="molecule type" value="Genomic_DNA"/>
</dbReference>
<dbReference type="KEGG" id="ani:ANIA_09493"/>
<dbReference type="InterPro" id="IPR052523">
    <property type="entry name" value="Trichothecene_AcTrans"/>
</dbReference>
<accession>Q5AQD7</accession>
<proteinExistence type="predicted"/>
<dbReference type="eggNOG" id="ENOG502SJAV">
    <property type="taxonomic scope" value="Eukaryota"/>
</dbReference>
<evidence type="ECO:0000313" key="2">
    <source>
        <dbReference type="EMBL" id="CBF82401.1"/>
    </source>
</evidence>
<dbReference type="GeneID" id="3684092"/>
<evidence type="ECO:0000259" key="1">
    <source>
        <dbReference type="PROSITE" id="PS51186"/>
    </source>
</evidence>
<sequence length="222" mass="24815">MPFTICSLLPSDYVEAFTVADLAFASLNTLLYNTYPLSPESTEKLTAARLRDIEAMPRANMFKAVDTETGKIIGVARWVVAKEEEIVDQSIEDTVSNDIMHRTVPETNEASTRGFYTMAARGKWAILGIEDERAEVVRLKRRVELDALFTHPGYQGNGVGSALLQWGLNEADRLGLITYLEATEEGRPLYERFGFEAIKVVEFDAGAFGGVGKHQYTYPREH</sequence>
<organism evidence="2 3">
    <name type="scientific">Emericella nidulans (strain FGSC A4 / ATCC 38163 / CBS 112.46 / NRRL 194 / M139)</name>
    <name type="common">Aspergillus nidulans</name>
    <dbReference type="NCBI Taxonomy" id="227321"/>
    <lineage>
        <taxon>Eukaryota</taxon>
        <taxon>Fungi</taxon>
        <taxon>Dikarya</taxon>
        <taxon>Ascomycota</taxon>
        <taxon>Pezizomycotina</taxon>
        <taxon>Eurotiomycetes</taxon>
        <taxon>Eurotiomycetidae</taxon>
        <taxon>Eurotiales</taxon>
        <taxon>Aspergillaceae</taxon>
        <taxon>Aspergillus</taxon>
        <taxon>Aspergillus subgen. Nidulantes</taxon>
    </lineage>
</organism>
<keyword evidence="3" id="KW-1185">Reference proteome</keyword>
<dbReference type="OrthoDB" id="410198at2759"/>
<dbReference type="SUPFAM" id="SSF55729">
    <property type="entry name" value="Acyl-CoA N-acyltransferases (Nat)"/>
    <property type="match status" value="1"/>
</dbReference>
<dbReference type="InParanoid" id="Q5AQD7"/>
<dbReference type="RefSeq" id="XP_868875.1">
    <property type="nucleotide sequence ID" value="XM_863782.1"/>
</dbReference>